<dbReference type="Proteomes" id="UP000178797">
    <property type="component" value="Unassembled WGS sequence"/>
</dbReference>
<accession>A0A1F7RZK2</accession>
<dbReference type="EMBL" id="MGDE01000087">
    <property type="protein sequence ID" value="OGL46478.1"/>
    <property type="molecule type" value="Genomic_DNA"/>
</dbReference>
<evidence type="ECO:0000313" key="2">
    <source>
        <dbReference type="Proteomes" id="UP000178797"/>
    </source>
</evidence>
<name>A0A1F7RZK2_9BACT</name>
<organism evidence="1 2">
    <name type="scientific">Candidatus Schekmanbacteria bacterium RBG_16_38_10</name>
    <dbReference type="NCBI Taxonomy" id="1817879"/>
    <lineage>
        <taxon>Bacteria</taxon>
        <taxon>Candidatus Schekmaniibacteriota</taxon>
    </lineage>
</organism>
<sequence>MDKDIMRNCIFTISKDHKTVFLCEYSDKIHKEKVIKKSKEIHNVGSIFEINWKEQIITPLENGKS</sequence>
<dbReference type="AlphaFoldDB" id="A0A1F7RZK2"/>
<proteinExistence type="predicted"/>
<comment type="caution">
    <text evidence="1">The sequence shown here is derived from an EMBL/GenBank/DDBJ whole genome shotgun (WGS) entry which is preliminary data.</text>
</comment>
<gene>
    <name evidence="1" type="ORF">A2W05_07175</name>
</gene>
<reference evidence="1 2" key="1">
    <citation type="journal article" date="2016" name="Nat. Commun.">
        <title>Thousands of microbial genomes shed light on interconnected biogeochemical processes in an aquifer system.</title>
        <authorList>
            <person name="Anantharaman K."/>
            <person name="Brown C.T."/>
            <person name="Hug L.A."/>
            <person name="Sharon I."/>
            <person name="Castelle C.J."/>
            <person name="Probst A.J."/>
            <person name="Thomas B.C."/>
            <person name="Singh A."/>
            <person name="Wilkins M.J."/>
            <person name="Karaoz U."/>
            <person name="Brodie E.L."/>
            <person name="Williams K.H."/>
            <person name="Hubbard S.S."/>
            <person name="Banfield J.F."/>
        </authorList>
    </citation>
    <scope>NUCLEOTIDE SEQUENCE [LARGE SCALE GENOMIC DNA]</scope>
</reference>
<protein>
    <submittedName>
        <fullName evidence="1">Uncharacterized protein</fullName>
    </submittedName>
</protein>
<evidence type="ECO:0000313" key="1">
    <source>
        <dbReference type="EMBL" id="OGL46478.1"/>
    </source>
</evidence>